<feature type="compositionally biased region" description="Low complexity" evidence="1">
    <location>
        <begin position="164"/>
        <end position="205"/>
    </location>
</feature>
<dbReference type="InterPro" id="IPR001357">
    <property type="entry name" value="BRCT_dom"/>
</dbReference>
<dbReference type="PROSITE" id="PS50172">
    <property type="entry name" value="BRCT"/>
    <property type="match status" value="1"/>
</dbReference>
<feature type="region of interest" description="Disordered" evidence="1">
    <location>
        <begin position="1"/>
        <end position="93"/>
    </location>
</feature>
<proteinExistence type="predicted"/>
<keyword evidence="4" id="KW-1185">Reference proteome</keyword>
<dbReference type="InterPro" id="IPR036420">
    <property type="entry name" value="BRCT_dom_sf"/>
</dbReference>
<dbReference type="OrthoDB" id="427711at2759"/>
<feature type="compositionally biased region" description="Polar residues" evidence="1">
    <location>
        <begin position="213"/>
        <end position="223"/>
    </location>
</feature>
<evidence type="ECO:0000313" key="4">
    <source>
        <dbReference type="Proteomes" id="UP001149163"/>
    </source>
</evidence>
<dbReference type="Pfam" id="PF00533">
    <property type="entry name" value="BRCT"/>
    <property type="match status" value="1"/>
</dbReference>
<dbReference type="Gene3D" id="3.40.50.10190">
    <property type="entry name" value="BRCT domain"/>
    <property type="match status" value="1"/>
</dbReference>
<dbReference type="RefSeq" id="XP_056538369.1">
    <property type="nucleotide sequence ID" value="XM_056692412.1"/>
</dbReference>
<dbReference type="AlphaFoldDB" id="A0A9W9HM90"/>
<evidence type="ECO:0000313" key="3">
    <source>
        <dbReference type="EMBL" id="KAJ5151036.1"/>
    </source>
</evidence>
<evidence type="ECO:0000256" key="1">
    <source>
        <dbReference type="SAM" id="MobiDB-lite"/>
    </source>
</evidence>
<comment type="caution">
    <text evidence="3">The sequence shown here is derived from an EMBL/GenBank/DDBJ whole genome shotgun (WGS) entry which is preliminary data.</text>
</comment>
<feature type="domain" description="BRCT" evidence="2">
    <location>
        <begin position="230"/>
        <end position="336"/>
    </location>
</feature>
<feature type="compositionally biased region" description="Basic and acidic residues" evidence="1">
    <location>
        <begin position="54"/>
        <end position="78"/>
    </location>
</feature>
<feature type="compositionally biased region" description="Polar residues" evidence="1">
    <location>
        <begin position="33"/>
        <end position="51"/>
    </location>
</feature>
<dbReference type="Proteomes" id="UP001149163">
    <property type="component" value="Unassembled WGS sequence"/>
</dbReference>
<feature type="compositionally biased region" description="Basic and acidic residues" evidence="1">
    <location>
        <begin position="133"/>
        <end position="142"/>
    </location>
</feature>
<organism evidence="3 4">
    <name type="scientific">Penicillium canariense</name>
    <dbReference type="NCBI Taxonomy" id="189055"/>
    <lineage>
        <taxon>Eukaryota</taxon>
        <taxon>Fungi</taxon>
        <taxon>Dikarya</taxon>
        <taxon>Ascomycota</taxon>
        <taxon>Pezizomycotina</taxon>
        <taxon>Eurotiomycetes</taxon>
        <taxon>Eurotiomycetidae</taxon>
        <taxon>Eurotiales</taxon>
        <taxon>Aspergillaceae</taxon>
        <taxon>Penicillium</taxon>
    </lineage>
</organism>
<sequence>MHSPPTRRTPPRKSKPKPNPIPTPQNHRIFDPWNSSSTGHQRAENPYSSTPAWRDTRTAKLERQFSGGDCRERARGDENCTGAFDGTCGDELGEKGLDAGGRVGEWRWVAEEEAKRAQLGVRDIRSFMGVGKRKAELEEKPQTGKRVKGEKRDMLAMVPRVSKSTPTPALTSTAPPSTSTSTSISTSTPTLPSPFPSSLSPTTSPNPRPGKTVSPQNSQTHTHTIAPPPSPPQIFAGTTIYINGSTLPQISDHKLKTLLVSRGAAIAIGMARKTVSHVIIGRPGSLGAGAGGGLAAGKWQGEIERGGWKGVRVVGVDWVLESIKAGKRLAESRFVVLEIAPKGQRSVASMLSAHGG</sequence>
<name>A0A9W9HM90_9EURO</name>
<dbReference type="EMBL" id="JAPQKN010000008">
    <property type="protein sequence ID" value="KAJ5151036.1"/>
    <property type="molecule type" value="Genomic_DNA"/>
</dbReference>
<reference evidence="3" key="2">
    <citation type="journal article" date="2023" name="IMA Fungus">
        <title>Comparative genomic study of the Penicillium genus elucidates a diverse pangenome and 15 lateral gene transfer events.</title>
        <authorList>
            <person name="Petersen C."/>
            <person name="Sorensen T."/>
            <person name="Nielsen M.R."/>
            <person name="Sondergaard T.E."/>
            <person name="Sorensen J.L."/>
            <person name="Fitzpatrick D.A."/>
            <person name="Frisvad J.C."/>
            <person name="Nielsen K.L."/>
        </authorList>
    </citation>
    <scope>NUCLEOTIDE SEQUENCE</scope>
    <source>
        <strain evidence="3">IBT 26290</strain>
    </source>
</reference>
<gene>
    <name evidence="3" type="ORF">N7482_010288</name>
</gene>
<feature type="non-terminal residue" evidence="3">
    <location>
        <position position="1"/>
    </location>
</feature>
<evidence type="ECO:0000259" key="2">
    <source>
        <dbReference type="PROSITE" id="PS50172"/>
    </source>
</evidence>
<dbReference type="SUPFAM" id="SSF52113">
    <property type="entry name" value="BRCT domain"/>
    <property type="match status" value="1"/>
</dbReference>
<reference evidence="3" key="1">
    <citation type="submission" date="2022-11" db="EMBL/GenBank/DDBJ databases">
        <authorList>
            <person name="Petersen C."/>
        </authorList>
    </citation>
    <scope>NUCLEOTIDE SEQUENCE</scope>
    <source>
        <strain evidence="3">IBT 26290</strain>
    </source>
</reference>
<protein>
    <recommendedName>
        <fullName evidence="2">BRCT domain-containing protein</fullName>
    </recommendedName>
</protein>
<accession>A0A9W9HM90</accession>
<dbReference type="GeneID" id="81431588"/>
<feature type="region of interest" description="Disordered" evidence="1">
    <location>
        <begin position="132"/>
        <end position="233"/>
    </location>
</feature>